<dbReference type="NCBIfam" id="TIGR01131">
    <property type="entry name" value="ATP_synt_6_or_A"/>
    <property type="match status" value="1"/>
</dbReference>
<evidence type="ECO:0000256" key="1">
    <source>
        <dbReference type="ARBA" id="ARBA00004141"/>
    </source>
</evidence>
<proteinExistence type="inferred from homology"/>
<protein>
    <recommendedName>
        <fullName evidence="11 12">ATP synthase subunit a</fullName>
    </recommendedName>
    <alternativeName>
        <fullName evidence="11">ATP synthase F0 sector subunit a</fullName>
    </alternativeName>
    <alternativeName>
        <fullName evidence="11">F-ATPase subunit 6</fullName>
    </alternativeName>
</protein>
<keyword evidence="8 11" id="KW-0406">Ion transport</keyword>
<comment type="similarity">
    <text evidence="2 11 12">Belongs to the ATPase A chain family.</text>
</comment>
<dbReference type="PROSITE" id="PS00449">
    <property type="entry name" value="ATPASE_A"/>
    <property type="match status" value="1"/>
</dbReference>
<dbReference type="SUPFAM" id="SSF81336">
    <property type="entry name" value="F1F0 ATP synthase subunit A"/>
    <property type="match status" value="1"/>
</dbReference>
<dbReference type="CDD" id="cd00310">
    <property type="entry name" value="ATP-synt_Fo_a_6"/>
    <property type="match status" value="1"/>
</dbReference>
<dbReference type="HAMAP" id="MF_01393">
    <property type="entry name" value="ATP_synth_a_bact"/>
    <property type="match status" value="1"/>
</dbReference>
<comment type="caution">
    <text evidence="13">The sequence shown here is derived from an EMBL/GenBank/DDBJ whole genome shotgun (WGS) entry which is preliminary data.</text>
</comment>
<keyword evidence="3 11" id="KW-0813">Transport</keyword>
<keyword evidence="11" id="KW-1003">Cell membrane</keyword>
<evidence type="ECO:0000256" key="2">
    <source>
        <dbReference type="ARBA" id="ARBA00006810"/>
    </source>
</evidence>
<evidence type="ECO:0000256" key="3">
    <source>
        <dbReference type="ARBA" id="ARBA00022448"/>
    </source>
</evidence>
<dbReference type="PANTHER" id="PTHR42823">
    <property type="entry name" value="ATP SYNTHASE SUBUNIT A, CHLOROPLASTIC"/>
    <property type="match status" value="1"/>
</dbReference>
<reference evidence="13 14" key="1">
    <citation type="journal article" date="2015" name="Microbiome">
        <title>Genomic resolution of linkages in carbon, nitrogen, and sulfur cycling among widespread estuary sediment bacteria.</title>
        <authorList>
            <person name="Baker B.J."/>
            <person name="Lazar C.S."/>
            <person name="Teske A.P."/>
            <person name="Dick G.J."/>
        </authorList>
    </citation>
    <scope>NUCLEOTIDE SEQUENCE [LARGE SCALE GENOMIC DNA]</scope>
    <source>
        <strain evidence="13">DG_56</strain>
    </source>
</reference>
<evidence type="ECO:0000256" key="4">
    <source>
        <dbReference type="ARBA" id="ARBA00022547"/>
    </source>
</evidence>
<evidence type="ECO:0000256" key="11">
    <source>
        <dbReference type="HAMAP-Rule" id="MF_01393"/>
    </source>
</evidence>
<feature type="transmembrane region" description="Helical" evidence="11">
    <location>
        <begin position="171"/>
        <end position="190"/>
    </location>
</feature>
<keyword evidence="10 11" id="KW-0066">ATP synthesis</keyword>
<dbReference type="PATRIC" id="fig|1704032.3.peg.110"/>
<keyword evidence="4 11" id="KW-0138">CF(0)</keyword>
<dbReference type="InterPro" id="IPR035908">
    <property type="entry name" value="F0_ATP_A_sf"/>
</dbReference>
<dbReference type="InterPro" id="IPR045082">
    <property type="entry name" value="ATP_syn_F0_a_bact/chloroplast"/>
</dbReference>
<dbReference type="InterPro" id="IPR023011">
    <property type="entry name" value="ATP_synth_F0_asu_AS"/>
</dbReference>
<keyword evidence="5 11" id="KW-0812">Transmembrane</keyword>
<organism evidence="13 14">
    <name type="scientific">candidate division KD3-62 bacterium DG_56</name>
    <dbReference type="NCBI Taxonomy" id="1704032"/>
    <lineage>
        <taxon>Bacteria</taxon>
        <taxon>candidate division KD3-62</taxon>
    </lineage>
</organism>
<evidence type="ECO:0000256" key="5">
    <source>
        <dbReference type="ARBA" id="ARBA00022692"/>
    </source>
</evidence>
<evidence type="ECO:0000256" key="12">
    <source>
        <dbReference type="RuleBase" id="RU000483"/>
    </source>
</evidence>
<evidence type="ECO:0000313" key="13">
    <source>
        <dbReference type="EMBL" id="KPJ64335.1"/>
    </source>
</evidence>
<comment type="subcellular location">
    <subcellularLocation>
        <location evidence="11 12">Cell membrane</location>
        <topology evidence="11 12">Multi-pass membrane protein</topology>
    </subcellularLocation>
    <subcellularLocation>
        <location evidence="1">Membrane</location>
        <topology evidence="1">Multi-pass membrane protein</topology>
    </subcellularLocation>
</comment>
<dbReference type="PRINTS" id="PR00123">
    <property type="entry name" value="ATPASEA"/>
</dbReference>
<dbReference type="PANTHER" id="PTHR42823:SF3">
    <property type="entry name" value="ATP SYNTHASE SUBUNIT A, CHLOROPLASTIC"/>
    <property type="match status" value="1"/>
</dbReference>
<keyword evidence="9 11" id="KW-0472">Membrane</keyword>
<dbReference type="GO" id="GO:0005886">
    <property type="term" value="C:plasma membrane"/>
    <property type="evidence" value="ECO:0007669"/>
    <property type="project" value="UniProtKB-SubCell"/>
</dbReference>
<evidence type="ECO:0000256" key="6">
    <source>
        <dbReference type="ARBA" id="ARBA00022781"/>
    </source>
</evidence>
<feature type="transmembrane region" description="Helical" evidence="11">
    <location>
        <begin position="202"/>
        <end position="228"/>
    </location>
</feature>
<evidence type="ECO:0000313" key="14">
    <source>
        <dbReference type="Proteomes" id="UP000052020"/>
    </source>
</evidence>
<dbReference type="Gene3D" id="1.20.120.220">
    <property type="entry name" value="ATP synthase, F0 complex, subunit A"/>
    <property type="match status" value="1"/>
</dbReference>
<feature type="transmembrane region" description="Helical" evidence="11">
    <location>
        <begin position="20"/>
        <end position="37"/>
    </location>
</feature>
<evidence type="ECO:0000256" key="7">
    <source>
        <dbReference type="ARBA" id="ARBA00022989"/>
    </source>
</evidence>
<keyword evidence="7 11" id="KW-1133">Transmembrane helix</keyword>
<dbReference type="GO" id="GO:0046933">
    <property type="term" value="F:proton-transporting ATP synthase activity, rotational mechanism"/>
    <property type="evidence" value="ECO:0007669"/>
    <property type="project" value="UniProtKB-UniRule"/>
</dbReference>
<dbReference type="GO" id="GO:0042777">
    <property type="term" value="P:proton motive force-driven plasma membrane ATP synthesis"/>
    <property type="evidence" value="ECO:0007669"/>
    <property type="project" value="TreeGrafter"/>
</dbReference>
<feature type="transmembrane region" description="Helical" evidence="11">
    <location>
        <begin position="72"/>
        <end position="92"/>
    </location>
</feature>
<sequence length="241" mass="26570">MGSWFNFFGPGREGWDLIPMTWIVIVLLVAVSAIGTRRLSLRPRGLQNALEYVVSSITGLCEAVIGPRGRDFVPLVGSIFIFILVLNLFGLIPGMKAPTENWSTTAALAIVVLLAVQFYGFWVSKWRYVMHFLGEPLWLAPLMLPLHIISELARPLSLSLRLFGNISAKERLLFMLTVLSLPLLHLFKVGDTWVGLPIPLSLPIMVLAIVMAIIQALIFTLLTAIYLAGAVAGHEEVESHG</sequence>
<comment type="function">
    <text evidence="11 12">Key component of the proton channel; it plays a direct role in the translocation of protons across the membrane.</text>
</comment>
<dbReference type="Proteomes" id="UP000052020">
    <property type="component" value="Unassembled WGS sequence"/>
</dbReference>
<feature type="transmembrane region" description="Helical" evidence="11">
    <location>
        <begin position="104"/>
        <end position="122"/>
    </location>
</feature>
<name>A0A0S7XPY8_9BACT</name>
<evidence type="ECO:0000256" key="8">
    <source>
        <dbReference type="ARBA" id="ARBA00023065"/>
    </source>
</evidence>
<dbReference type="AlphaFoldDB" id="A0A0S7XPY8"/>
<dbReference type="Pfam" id="PF00119">
    <property type="entry name" value="ATP-synt_A"/>
    <property type="match status" value="1"/>
</dbReference>
<evidence type="ECO:0000256" key="9">
    <source>
        <dbReference type="ARBA" id="ARBA00023136"/>
    </source>
</evidence>
<dbReference type="GO" id="GO:0045259">
    <property type="term" value="C:proton-transporting ATP synthase complex"/>
    <property type="evidence" value="ECO:0007669"/>
    <property type="project" value="UniProtKB-KW"/>
</dbReference>
<gene>
    <name evidence="11" type="primary">atpB</name>
    <name evidence="13" type="ORF">AMK68_01855</name>
</gene>
<evidence type="ECO:0000256" key="10">
    <source>
        <dbReference type="ARBA" id="ARBA00023310"/>
    </source>
</evidence>
<dbReference type="InterPro" id="IPR000568">
    <property type="entry name" value="ATP_synth_F0_asu"/>
</dbReference>
<dbReference type="EMBL" id="LIZY01000031">
    <property type="protein sequence ID" value="KPJ64335.1"/>
    <property type="molecule type" value="Genomic_DNA"/>
</dbReference>
<keyword evidence="6 11" id="KW-0375">Hydrogen ion transport</keyword>
<accession>A0A0S7XPY8</accession>